<dbReference type="EMBL" id="KJ802832">
    <property type="protein sequence ID" value="AIB07067.1"/>
    <property type="molecule type" value="Genomic_DNA"/>
</dbReference>
<dbReference type="Proteomes" id="UP000026985">
    <property type="component" value="Segment"/>
</dbReference>
<organism evidence="1 2">
    <name type="scientific">Salmonella phage 9NA</name>
    <dbReference type="NCBI Taxonomy" id="1113547"/>
    <lineage>
        <taxon>Viruses</taxon>
        <taxon>Duplodnaviria</taxon>
        <taxon>Heunggongvirae</taxon>
        <taxon>Uroviricota</taxon>
        <taxon>Caudoviricetes</taxon>
        <taxon>Nonanavirus</taxon>
        <taxon>Nonanavirus nv9NA</taxon>
    </lineage>
</organism>
<sequence length="178" mass="20477">MHTSHKFLSGSTIGVFTPGKVYNRVDGFVRDGKSRGFYIDDRGEFRLTDDALFEPVEQIELRLPRMPVFPPRQERLKLAARWGVSEISISNWYMVDDLMKPWRITDAIFGSHVLTEPNTTVFAPGELAELANTRGYLLSELSVRWGYHHGCETLHSISTNPRRVAIIWDMLEGMKRHD</sequence>
<dbReference type="OrthoDB" id="30693at10239"/>
<proteinExistence type="predicted"/>
<protein>
    <submittedName>
        <fullName evidence="1">Uncharacterized protein</fullName>
    </submittedName>
</protein>
<keyword evidence="2" id="KW-1185">Reference proteome</keyword>
<gene>
    <name evidence="1" type="ORF">9NA_064</name>
</gene>
<evidence type="ECO:0000313" key="1">
    <source>
        <dbReference type="EMBL" id="AIB07067.1"/>
    </source>
</evidence>
<dbReference type="KEGG" id="vg:22110922"/>
<accession>A0A060D5T1</accession>
<name>A0A060D5T1_9CAUD</name>
<evidence type="ECO:0000313" key="2">
    <source>
        <dbReference type="Proteomes" id="UP000026985"/>
    </source>
</evidence>
<dbReference type="RefSeq" id="YP_009101234.1">
    <property type="nucleotide sequence ID" value="NC_025443.1"/>
</dbReference>
<reference evidence="1 2" key="1">
    <citation type="submission" date="2014-07" db="EMBL/GenBank/DDBJ databases">
        <title>The genome sequence of Salmonella phage 9NA shows that it represents an unstudied type of tailed phage.</title>
        <authorList>
            <person name="Casjens S.R."/>
            <person name="Leavitt J.C."/>
            <person name="Hatfull G.F."/>
            <person name="Hendrix R.W."/>
        </authorList>
    </citation>
    <scope>NUCLEOTIDE SEQUENCE [LARGE SCALE GENOMIC DNA]</scope>
</reference>